<keyword evidence="5" id="KW-1185">Reference proteome</keyword>
<organism evidence="4 5">
    <name type="scientific">Symbiobacterium terraclitae</name>
    <dbReference type="NCBI Taxonomy" id="557451"/>
    <lineage>
        <taxon>Bacteria</taxon>
        <taxon>Bacillati</taxon>
        <taxon>Bacillota</taxon>
        <taxon>Clostridia</taxon>
        <taxon>Eubacteriales</taxon>
        <taxon>Symbiobacteriaceae</taxon>
        <taxon>Symbiobacterium</taxon>
    </lineage>
</organism>
<dbReference type="PROSITE" id="PS51257">
    <property type="entry name" value="PROKAR_LIPOPROTEIN"/>
    <property type="match status" value="1"/>
</dbReference>
<name>A0ABS4JPK1_9FIRM</name>
<dbReference type="CDD" id="cd01142">
    <property type="entry name" value="TroA_e"/>
    <property type="match status" value="1"/>
</dbReference>
<dbReference type="PANTHER" id="PTHR30535:SF34">
    <property type="entry name" value="MOLYBDATE-BINDING PROTEIN MOLA"/>
    <property type="match status" value="1"/>
</dbReference>
<accession>A0ABS4JPK1</accession>
<feature type="compositionally biased region" description="Pro residues" evidence="2">
    <location>
        <begin position="70"/>
        <end position="90"/>
    </location>
</feature>
<evidence type="ECO:0000313" key="5">
    <source>
        <dbReference type="Proteomes" id="UP001519289"/>
    </source>
</evidence>
<dbReference type="PROSITE" id="PS50983">
    <property type="entry name" value="FE_B12_PBP"/>
    <property type="match status" value="1"/>
</dbReference>
<feature type="domain" description="Fe/B12 periplasmic-binding" evidence="3">
    <location>
        <begin position="119"/>
        <end position="380"/>
    </location>
</feature>
<dbReference type="Gene3D" id="3.40.50.1980">
    <property type="entry name" value="Nitrogenase molybdenum iron protein domain"/>
    <property type="match status" value="2"/>
</dbReference>
<evidence type="ECO:0000256" key="2">
    <source>
        <dbReference type="SAM" id="MobiDB-lite"/>
    </source>
</evidence>
<evidence type="ECO:0000259" key="3">
    <source>
        <dbReference type="PROSITE" id="PS50983"/>
    </source>
</evidence>
<dbReference type="Proteomes" id="UP001519289">
    <property type="component" value="Unassembled WGS sequence"/>
</dbReference>
<feature type="compositionally biased region" description="Low complexity" evidence="2">
    <location>
        <begin position="40"/>
        <end position="49"/>
    </location>
</feature>
<dbReference type="PANTHER" id="PTHR30535">
    <property type="entry name" value="VITAMIN B12-BINDING PROTEIN"/>
    <property type="match status" value="1"/>
</dbReference>
<dbReference type="EMBL" id="JAGGLG010000005">
    <property type="protein sequence ID" value="MBP2017473.1"/>
    <property type="molecule type" value="Genomic_DNA"/>
</dbReference>
<feature type="region of interest" description="Disordered" evidence="2">
    <location>
        <begin position="29"/>
        <end position="100"/>
    </location>
</feature>
<sequence length="411" mass="44083">MSRRSRKVRIVAPILALLLVLPLISACGGSKSAQTGHNEPASPATQTAPSPAPTTTPEPTTSPAANPQPASSPAPATTPEPAANPEPASPEPAAEPQSATRTIVDQAGRTVTIPAEVNRVITTWRPSTLLVISAGGRDKIAGVDTSSQKSEFLTKVFPGITDLPGVGNKKGLNVEQMVAVKPDVVFIWHGADTEPVIQQLESQGIPVVVLIPESLEQMKEAVTLLGEIMGTQEQARKMIAYYEDTLAMLKEKVGSIPEAEKLRVYMVGSSGVFSTVPGTMYQHFIIESAGGINVGAELQGGFSEVSAEQVVAWNPDVIVAVQYCDCTTEEILTNPQLQTVKAVQDGRVYMFPHSMDPWDYPEPRSILGMLWLAHTLYPERMADVDLLKEVDTFHETFFGKSFTALGGTLDE</sequence>
<reference evidence="4 5" key="1">
    <citation type="submission" date="2021-03" db="EMBL/GenBank/DDBJ databases">
        <title>Genomic Encyclopedia of Type Strains, Phase IV (KMG-IV): sequencing the most valuable type-strain genomes for metagenomic binning, comparative biology and taxonomic classification.</title>
        <authorList>
            <person name="Goeker M."/>
        </authorList>
    </citation>
    <scope>NUCLEOTIDE SEQUENCE [LARGE SCALE GENOMIC DNA]</scope>
    <source>
        <strain evidence="4 5">DSM 27138</strain>
    </source>
</reference>
<dbReference type="Pfam" id="PF01497">
    <property type="entry name" value="Peripla_BP_2"/>
    <property type="match status" value="1"/>
</dbReference>
<protein>
    <submittedName>
        <fullName evidence="4">Iron complex transport system substrate-binding protein</fullName>
    </submittedName>
</protein>
<dbReference type="SUPFAM" id="SSF53807">
    <property type="entry name" value="Helical backbone' metal receptor"/>
    <property type="match status" value="1"/>
</dbReference>
<evidence type="ECO:0000256" key="1">
    <source>
        <dbReference type="ARBA" id="ARBA00008814"/>
    </source>
</evidence>
<feature type="compositionally biased region" description="Low complexity" evidence="2">
    <location>
        <begin position="91"/>
        <end position="100"/>
    </location>
</feature>
<comment type="caution">
    <text evidence="4">The sequence shown here is derived from an EMBL/GenBank/DDBJ whole genome shotgun (WGS) entry which is preliminary data.</text>
</comment>
<feature type="compositionally biased region" description="Low complexity" evidence="2">
    <location>
        <begin position="57"/>
        <end position="69"/>
    </location>
</feature>
<dbReference type="RefSeq" id="WP_209465619.1">
    <property type="nucleotide sequence ID" value="NZ_JAGGLG010000005.1"/>
</dbReference>
<comment type="similarity">
    <text evidence="1">Belongs to the bacterial solute-binding protein 8 family.</text>
</comment>
<gene>
    <name evidence="4" type="ORF">J2Z79_000856</name>
</gene>
<evidence type="ECO:0000313" key="4">
    <source>
        <dbReference type="EMBL" id="MBP2017473.1"/>
    </source>
</evidence>
<proteinExistence type="inferred from homology"/>
<dbReference type="InterPro" id="IPR050902">
    <property type="entry name" value="ABC_Transporter_SBP"/>
</dbReference>
<dbReference type="Gene3D" id="1.20.58.2180">
    <property type="match status" value="1"/>
</dbReference>
<dbReference type="InterPro" id="IPR002491">
    <property type="entry name" value="ABC_transptr_periplasmic_BD"/>
</dbReference>